<sequence length="106" mass="11095">MARTGAAFTAAPSRYPQLSVAYTSDGAEDVDAVTLEAALADIAQLLAGNDFPGTRPIHGDTVQLITDITSVTATGSIICQGVLREGRGFVEFTLPDADPQQPRFGE</sequence>
<dbReference type="EMBL" id="AP019620">
    <property type="protein sequence ID" value="BBJ37557.1"/>
    <property type="molecule type" value="Genomic_DNA"/>
</dbReference>
<evidence type="ECO:0000313" key="2">
    <source>
        <dbReference type="Proteomes" id="UP000463951"/>
    </source>
</evidence>
<reference evidence="1 2" key="1">
    <citation type="journal article" date="2020" name="Int. J. Syst. Evol. Microbiol.">
        <title>Reclassification of Streptomyces castelarensis and Streptomyces sporoclivatus as later heterotypic synonyms of Streptomyces antimycoticus.</title>
        <authorList>
            <person name="Komaki H."/>
            <person name="Tamura T."/>
        </authorList>
    </citation>
    <scope>NUCLEOTIDE SEQUENCE [LARGE SCALE GENOMIC DNA]</scope>
    <source>
        <strain evidence="1 2">NBRC 100767</strain>
    </source>
</reference>
<gene>
    <name evidence="1" type="ORF">SSPO_002750</name>
</gene>
<dbReference type="Proteomes" id="UP000463951">
    <property type="component" value="Chromosome"/>
</dbReference>
<name>A0A499UUJ8_9ACTN</name>
<proteinExistence type="predicted"/>
<protein>
    <submittedName>
        <fullName evidence="1">Uncharacterized protein</fullName>
    </submittedName>
</protein>
<accession>A0A499UUJ8</accession>
<organism evidence="1 2">
    <name type="scientific">Streptomyces antimycoticus</name>
    <dbReference type="NCBI Taxonomy" id="68175"/>
    <lineage>
        <taxon>Bacteria</taxon>
        <taxon>Bacillati</taxon>
        <taxon>Actinomycetota</taxon>
        <taxon>Actinomycetes</taxon>
        <taxon>Kitasatosporales</taxon>
        <taxon>Streptomycetaceae</taxon>
        <taxon>Streptomyces</taxon>
        <taxon>Streptomyces violaceusniger group</taxon>
    </lineage>
</organism>
<dbReference type="AlphaFoldDB" id="A0A499UUJ8"/>
<evidence type="ECO:0000313" key="1">
    <source>
        <dbReference type="EMBL" id="BBJ37557.1"/>
    </source>
</evidence>